<dbReference type="InterPro" id="IPR012338">
    <property type="entry name" value="Beta-lactam/transpept-like"/>
</dbReference>
<feature type="domain" description="Beta-lactamase-related" evidence="1">
    <location>
        <begin position="31"/>
        <end position="408"/>
    </location>
</feature>
<keyword evidence="3" id="KW-1185">Reference proteome</keyword>
<dbReference type="SUPFAM" id="SSF56601">
    <property type="entry name" value="beta-lactamase/transpeptidase-like"/>
    <property type="match status" value="1"/>
</dbReference>
<dbReference type="Proteomes" id="UP000326565">
    <property type="component" value="Unassembled WGS sequence"/>
</dbReference>
<accession>A0A5N5X395</accession>
<dbReference type="Pfam" id="PF00144">
    <property type="entry name" value="Beta-lactamase"/>
    <property type="match status" value="1"/>
</dbReference>
<dbReference type="InterPro" id="IPR001466">
    <property type="entry name" value="Beta-lactam-related"/>
</dbReference>
<dbReference type="Gene3D" id="3.40.710.10">
    <property type="entry name" value="DD-peptidase/beta-lactamase superfamily"/>
    <property type="match status" value="1"/>
</dbReference>
<dbReference type="OrthoDB" id="428260at2759"/>
<gene>
    <name evidence="2" type="ORF">BDV29DRAFT_155882</name>
</gene>
<name>A0A5N5X395_9EURO</name>
<dbReference type="EMBL" id="ML732197">
    <property type="protein sequence ID" value="KAB8075266.1"/>
    <property type="molecule type" value="Genomic_DNA"/>
</dbReference>
<evidence type="ECO:0000259" key="1">
    <source>
        <dbReference type="Pfam" id="PF00144"/>
    </source>
</evidence>
<sequence>MEPGTSKMTKLTRQVTETLQKKIDSATRKPNGVPGLVCIAVDRNCDVLFEHAAGKRGIESDEPMTTDTVFWIASCTKIIVSIAALQMVEQGLLALDDAEVVEKLAPELRDVKVLEQNANGHLTLVEKKQRITLRMLLCHTAGFGYSFSNAKLKKWYEPIGQDEFSGNIKDILSVPLVNQPGSRWEYGVNIDWVGEIIMRASGLSLNDYFHRYIFQPLGIKDISMFPSPDMRARLAYMHQRGLDGEVSLREGGHPLKQPLKAETPDEVNRIYNSGGAGCFATPSQYCKILAALLNDGKCPKSGRQILRPESVQMLFENQIPQFPDFGRQGMPTAKPSFMNTAANLYPQPPEQEQGWSLGGFYHTHGTQTGRGARTIWWAGIANLFWWADYAKGMGGLIASQILPFGDADVLAIRDEVETTLYNGRA</sequence>
<dbReference type="PANTHER" id="PTHR43283">
    <property type="entry name" value="BETA-LACTAMASE-RELATED"/>
    <property type="match status" value="1"/>
</dbReference>
<dbReference type="AlphaFoldDB" id="A0A5N5X395"/>
<dbReference type="PANTHER" id="PTHR43283:SF3">
    <property type="entry name" value="BETA-LACTAMASE FAMILY PROTEIN (AFU_ORTHOLOGUE AFUA_5G07500)"/>
    <property type="match status" value="1"/>
</dbReference>
<protein>
    <submittedName>
        <fullName evidence="2">Beta-lactamase/transpeptidase-like protein</fullName>
    </submittedName>
</protein>
<organism evidence="2 3">
    <name type="scientific">Aspergillus leporis</name>
    <dbReference type="NCBI Taxonomy" id="41062"/>
    <lineage>
        <taxon>Eukaryota</taxon>
        <taxon>Fungi</taxon>
        <taxon>Dikarya</taxon>
        <taxon>Ascomycota</taxon>
        <taxon>Pezizomycotina</taxon>
        <taxon>Eurotiomycetes</taxon>
        <taxon>Eurotiomycetidae</taxon>
        <taxon>Eurotiales</taxon>
        <taxon>Aspergillaceae</taxon>
        <taxon>Aspergillus</taxon>
        <taxon>Aspergillus subgen. Circumdati</taxon>
    </lineage>
</organism>
<proteinExistence type="predicted"/>
<reference evidence="2 3" key="1">
    <citation type="submission" date="2019-04" db="EMBL/GenBank/DDBJ databases">
        <title>Friends and foes A comparative genomics study of 23 Aspergillus species from section Flavi.</title>
        <authorList>
            <consortium name="DOE Joint Genome Institute"/>
            <person name="Kjaerbolling I."/>
            <person name="Vesth T."/>
            <person name="Frisvad J.C."/>
            <person name="Nybo J.L."/>
            <person name="Theobald S."/>
            <person name="Kildgaard S."/>
            <person name="Isbrandt T."/>
            <person name="Kuo A."/>
            <person name="Sato A."/>
            <person name="Lyhne E.K."/>
            <person name="Kogle M.E."/>
            <person name="Wiebenga A."/>
            <person name="Kun R.S."/>
            <person name="Lubbers R.J."/>
            <person name="Makela M.R."/>
            <person name="Barry K."/>
            <person name="Chovatia M."/>
            <person name="Clum A."/>
            <person name="Daum C."/>
            <person name="Haridas S."/>
            <person name="He G."/>
            <person name="LaButti K."/>
            <person name="Lipzen A."/>
            <person name="Mondo S."/>
            <person name="Riley R."/>
            <person name="Salamov A."/>
            <person name="Simmons B.A."/>
            <person name="Magnuson J.K."/>
            <person name="Henrissat B."/>
            <person name="Mortensen U.H."/>
            <person name="Larsen T.O."/>
            <person name="Devries R.P."/>
            <person name="Grigoriev I.V."/>
            <person name="Machida M."/>
            <person name="Baker S.E."/>
            <person name="Andersen M.R."/>
        </authorList>
    </citation>
    <scope>NUCLEOTIDE SEQUENCE [LARGE SCALE GENOMIC DNA]</scope>
    <source>
        <strain evidence="2 3">CBS 151.66</strain>
    </source>
</reference>
<dbReference type="InterPro" id="IPR050789">
    <property type="entry name" value="Diverse_Enzym_Activities"/>
</dbReference>
<evidence type="ECO:0000313" key="2">
    <source>
        <dbReference type="EMBL" id="KAB8075266.1"/>
    </source>
</evidence>
<evidence type="ECO:0000313" key="3">
    <source>
        <dbReference type="Proteomes" id="UP000326565"/>
    </source>
</evidence>